<dbReference type="InterPro" id="IPR014720">
    <property type="entry name" value="dsRBD_dom"/>
</dbReference>
<gene>
    <name evidence="9" type="primary">rnc</name>
    <name evidence="13" type="ORF">CVAR292_02269</name>
</gene>
<evidence type="ECO:0000256" key="7">
    <source>
        <dbReference type="ARBA" id="ARBA00022801"/>
    </source>
</evidence>
<evidence type="ECO:0000256" key="3">
    <source>
        <dbReference type="ARBA" id="ARBA00022552"/>
    </source>
</evidence>
<reference evidence="14" key="1">
    <citation type="submission" date="2015-11" db="EMBL/GenBank/DDBJ databases">
        <authorList>
            <person name="Dugat-Bony E."/>
        </authorList>
    </citation>
    <scope>NUCLEOTIDE SEQUENCE [LARGE SCALE GENOMIC DNA]</scope>
    <source>
        <strain evidence="14">Mu292</strain>
    </source>
</reference>
<dbReference type="InterPro" id="IPR011907">
    <property type="entry name" value="RNase_III"/>
</dbReference>
<dbReference type="GO" id="GO:0004525">
    <property type="term" value="F:ribonuclease III activity"/>
    <property type="evidence" value="ECO:0007669"/>
    <property type="project" value="UniProtKB-UniRule"/>
</dbReference>
<dbReference type="GO" id="GO:0006397">
    <property type="term" value="P:mRNA processing"/>
    <property type="evidence" value="ECO:0007669"/>
    <property type="project" value="UniProtKB-UniRule"/>
</dbReference>
<dbReference type="Pfam" id="PF14622">
    <property type="entry name" value="Ribonucleas_3_3"/>
    <property type="match status" value="1"/>
</dbReference>
<evidence type="ECO:0000256" key="2">
    <source>
        <dbReference type="ARBA" id="ARBA00010183"/>
    </source>
</evidence>
<dbReference type="CDD" id="cd10845">
    <property type="entry name" value="DSRM_RNAse_III_family"/>
    <property type="match status" value="1"/>
</dbReference>
<dbReference type="CDD" id="cd00593">
    <property type="entry name" value="RIBOc"/>
    <property type="match status" value="1"/>
</dbReference>
<name>A0A0X2NN88_9CORY</name>
<evidence type="ECO:0000259" key="11">
    <source>
        <dbReference type="PROSITE" id="PS50137"/>
    </source>
</evidence>
<dbReference type="GO" id="GO:0005737">
    <property type="term" value="C:cytoplasm"/>
    <property type="evidence" value="ECO:0007669"/>
    <property type="project" value="UniProtKB-SubCell"/>
</dbReference>
<dbReference type="GO" id="GO:0008033">
    <property type="term" value="P:tRNA processing"/>
    <property type="evidence" value="ECO:0007669"/>
    <property type="project" value="UniProtKB-KW"/>
</dbReference>
<feature type="binding site" evidence="9">
    <location>
        <position position="61"/>
    </location>
    <ligand>
        <name>Mg(2+)</name>
        <dbReference type="ChEBI" id="CHEBI:18420"/>
    </ligand>
</feature>
<evidence type="ECO:0000256" key="8">
    <source>
        <dbReference type="ARBA" id="ARBA00022884"/>
    </source>
</evidence>
<feature type="active site" evidence="9">
    <location>
        <position position="137"/>
    </location>
</feature>
<keyword evidence="4 9" id="KW-0507">mRNA processing</keyword>
<dbReference type="GO" id="GO:0010468">
    <property type="term" value="P:regulation of gene expression"/>
    <property type="evidence" value="ECO:0007669"/>
    <property type="project" value="TreeGrafter"/>
</dbReference>
<dbReference type="EMBL" id="FAUH01000016">
    <property type="protein sequence ID" value="CUU66916.1"/>
    <property type="molecule type" value="Genomic_DNA"/>
</dbReference>
<dbReference type="InterPro" id="IPR036389">
    <property type="entry name" value="RNase_III_sf"/>
</dbReference>
<keyword evidence="9" id="KW-0699">rRNA-binding</keyword>
<evidence type="ECO:0000256" key="5">
    <source>
        <dbReference type="ARBA" id="ARBA00022722"/>
    </source>
</evidence>
<feature type="domain" description="RNase III" evidence="12">
    <location>
        <begin position="37"/>
        <end position="148"/>
    </location>
</feature>
<evidence type="ECO:0000256" key="6">
    <source>
        <dbReference type="ARBA" id="ARBA00022759"/>
    </source>
</evidence>
<evidence type="ECO:0000256" key="10">
    <source>
        <dbReference type="SAM" id="MobiDB-lite"/>
    </source>
</evidence>
<feature type="domain" description="DRBM" evidence="11">
    <location>
        <begin position="175"/>
        <end position="244"/>
    </location>
</feature>
<dbReference type="PANTHER" id="PTHR11207:SF0">
    <property type="entry name" value="RIBONUCLEASE 3"/>
    <property type="match status" value="1"/>
</dbReference>
<dbReference type="PROSITE" id="PS00517">
    <property type="entry name" value="RNASE_3_1"/>
    <property type="match status" value="1"/>
</dbReference>
<feature type="region of interest" description="Disordered" evidence="10">
    <location>
        <begin position="215"/>
        <end position="234"/>
    </location>
</feature>
<dbReference type="GO" id="GO:0006364">
    <property type="term" value="P:rRNA processing"/>
    <property type="evidence" value="ECO:0007669"/>
    <property type="project" value="UniProtKB-UniRule"/>
</dbReference>
<evidence type="ECO:0000256" key="4">
    <source>
        <dbReference type="ARBA" id="ARBA00022664"/>
    </source>
</evidence>
<comment type="subcellular location">
    <subcellularLocation>
        <location evidence="9">Cytoplasm</location>
    </subcellularLocation>
</comment>
<dbReference type="NCBIfam" id="TIGR02191">
    <property type="entry name" value="RNaseIII"/>
    <property type="match status" value="1"/>
</dbReference>
<comment type="function">
    <text evidence="9">Digests double-stranded RNA. Involved in the processing of primary rRNA transcript to yield the immediate precursors to the large and small rRNAs (23S and 16S). Processes some mRNAs, and tRNAs when they are encoded in the rRNA operon. Processes pre-crRNA and tracrRNA of type II CRISPR loci if present in the organism.</text>
</comment>
<comment type="similarity">
    <text evidence="2">Belongs to the ribonuclease III family.</text>
</comment>
<keyword evidence="8 9" id="KW-0694">RNA-binding</keyword>
<evidence type="ECO:0000313" key="14">
    <source>
        <dbReference type="Proteomes" id="UP000182498"/>
    </source>
</evidence>
<keyword evidence="9" id="KW-0819">tRNA processing</keyword>
<keyword evidence="5 9" id="KW-0540">Nuclease</keyword>
<dbReference type="SUPFAM" id="SSF54768">
    <property type="entry name" value="dsRNA-binding domain-like"/>
    <property type="match status" value="1"/>
</dbReference>
<feature type="active site" evidence="9">
    <location>
        <position position="65"/>
    </location>
</feature>
<dbReference type="Proteomes" id="UP000182498">
    <property type="component" value="Unassembled WGS sequence"/>
</dbReference>
<comment type="catalytic activity">
    <reaction evidence="1 9">
        <text>Endonucleolytic cleavage to 5'-phosphomonoester.</text>
        <dbReference type="EC" id="3.1.26.3"/>
    </reaction>
</comment>
<dbReference type="HAMAP" id="MF_00104">
    <property type="entry name" value="RNase_III"/>
    <property type="match status" value="1"/>
</dbReference>
<dbReference type="OrthoDB" id="9805026at2"/>
<keyword evidence="7 9" id="KW-0378">Hydrolase</keyword>
<evidence type="ECO:0000256" key="9">
    <source>
        <dbReference type="HAMAP-Rule" id="MF_00104"/>
    </source>
</evidence>
<dbReference type="GO" id="GO:0003725">
    <property type="term" value="F:double-stranded RNA binding"/>
    <property type="evidence" value="ECO:0007669"/>
    <property type="project" value="TreeGrafter"/>
</dbReference>
<dbReference type="SMART" id="SM00358">
    <property type="entry name" value="DSRM"/>
    <property type="match status" value="1"/>
</dbReference>
<dbReference type="EC" id="3.1.26.3" evidence="9"/>
<dbReference type="PROSITE" id="PS50137">
    <property type="entry name" value="DS_RBD"/>
    <property type="match status" value="1"/>
</dbReference>
<keyword evidence="9" id="KW-0963">Cytoplasm</keyword>
<dbReference type="Gene3D" id="1.10.1520.10">
    <property type="entry name" value="Ribonuclease III domain"/>
    <property type="match status" value="1"/>
</dbReference>
<sequence>MSRKRRLTGEAALEAAFSKTDHTPLLEAWGVELSDGMLRLALSHRSFANENGNLPNNERLEFLGDALLGLSVAEQLYRQFPDRSESDISKMRAGVVNMYALAEVARELGMGGNILLGRGEEMTGGADKHSILADSVEAMLGAIYLECGFEVARATVLRIFERKITTAPSTGLTMDWKTVLLEKMSDLKISGDPVYASDVKGPDHDQTFSATVSFDGEVRGTGTGHTKKEAEHHAAREAYRTLSGLNG</sequence>
<accession>A0A0X2NN88</accession>
<keyword evidence="6 9" id="KW-0255">Endonuclease</keyword>
<dbReference type="PANTHER" id="PTHR11207">
    <property type="entry name" value="RIBONUCLEASE III"/>
    <property type="match status" value="1"/>
</dbReference>
<evidence type="ECO:0000313" key="13">
    <source>
        <dbReference type="EMBL" id="CUU66916.1"/>
    </source>
</evidence>
<dbReference type="SUPFAM" id="SSF69065">
    <property type="entry name" value="RNase III domain-like"/>
    <property type="match status" value="1"/>
</dbReference>
<comment type="cofactor">
    <cofactor evidence="9">
        <name>Mg(2+)</name>
        <dbReference type="ChEBI" id="CHEBI:18420"/>
    </cofactor>
</comment>
<comment type="subunit">
    <text evidence="9">Homodimer.</text>
</comment>
<keyword evidence="9" id="KW-0460">Magnesium</keyword>
<dbReference type="GO" id="GO:0019843">
    <property type="term" value="F:rRNA binding"/>
    <property type="evidence" value="ECO:0007669"/>
    <property type="project" value="UniProtKB-KW"/>
</dbReference>
<keyword evidence="3 9" id="KW-0698">rRNA processing</keyword>
<dbReference type="SMART" id="SM00535">
    <property type="entry name" value="RIBOc"/>
    <property type="match status" value="1"/>
</dbReference>
<proteinExistence type="inferred from homology"/>
<dbReference type="InterPro" id="IPR000999">
    <property type="entry name" value="RNase_III_dom"/>
</dbReference>
<dbReference type="RefSeq" id="WP_073884516.1">
    <property type="nucleotide sequence ID" value="NZ_FAUH01000016.1"/>
</dbReference>
<dbReference type="AlphaFoldDB" id="A0A0X2NN88"/>
<feature type="binding site" evidence="9">
    <location>
        <position position="134"/>
    </location>
    <ligand>
        <name>Mg(2+)</name>
        <dbReference type="ChEBI" id="CHEBI:18420"/>
    </ligand>
</feature>
<dbReference type="PROSITE" id="PS50142">
    <property type="entry name" value="RNASE_3_2"/>
    <property type="match status" value="1"/>
</dbReference>
<dbReference type="Gene3D" id="3.30.160.20">
    <property type="match status" value="1"/>
</dbReference>
<organism evidence="13 14">
    <name type="scientific">Corynebacterium variabile</name>
    <dbReference type="NCBI Taxonomy" id="1727"/>
    <lineage>
        <taxon>Bacteria</taxon>
        <taxon>Bacillati</taxon>
        <taxon>Actinomycetota</taxon>
        <taxon>Actinomycetes</taxon>
        <taxon>Mycobacteriales</taxon>
        <taxon>Corynebacteriaceae</taxon>
        <taxon>Corynebacterium</taxon>
    </lineage>
</organism>
<evidence type="ECO:0000256" key="1">
    <source>
        <dbReference type="ARBA" id="ARBA00000109"/>
    </source>
</evidence>
<dbReference type="Pfam" id="PF00035">
    <property type="entry name" value="dsrm"/>
    <property type="match status" value="1"/>
</dbReference>
<dbReference type="GO" id="GO:0046872">
    <property type="term" value="F:metal ion binding"/>
    <property type="evidence" value="ECO:0007669"/>
    <property type="project" value="UniProtKB-KW"/>
</dbReference>
<keyword evidence="14" id="KW-1185">Reference proteome</keyword>
<keyword evidence="9" id="KW-0479">Metal-binding</keyword>
<protein>
    <recommendedName>
        <fullName evidence="9">Ribonuclease 3</fullName>
        <ecNumber evidence="9">3.1.26.3</ecNumber>
    </recommendedName>
    <alternativeName>
        <fullName evidence="9">Ribonuclease III</fullName>
        <shortName evidence="9">RNase III</shortName>
    </alternativeName>
</protein>
<feature type="binding site" evidence="9">
    <location>
        <position position="137"/>
    </location>
    <ligand>
        <name>Mg(2+)</name>
        <dbReference type="ChEBI" id="CHEBI:18420"/>
    </ligand>
</feature>
<evidence type="ECO:0000259" key="12">
    <source>
        <dbReference type="PROSITE" id="PS50142"/>
    </source>
</evidence>
<dbReference type="FunFam" id="1.10.1520.10:FF:000001">
    <property type="entry name" value="Ribonuclease 3"/>
    <property type="match status" value="1"/>
</dbReference>